<dbReference type="Gene3D" id="3.40.50.720">
    <property type="entry name" value="NAD(P)-binding Rossmann-like Domain"/>
    <property type="match status" value="1"/>
</dbReference>
<dbReference type="KEGG" id="mlv:CVS47_02736"/>
<evidence type="ECO:0000256" key="1">
    <source>
        <dbReference type="ARBA" id="ARBA00023002"/>
    </source>
</evidence>
<dbReference type="PANTHER" id="PTHR43157">
    <property type="entry name" value="PHOSPHATIDYLINOSITOL-GLYCAN BIOSYNTHESIS CLASS F PROTEIN-RELATED"/>
    <property type="match status" value="1"/>
</dbReference>
<proteinExistence type="predicted"/>
<evidence type="ECO:0000313" key="3">
    <source>
        <dbReference type="Proteomes" id="UP000276888"/>
    </source>
</evidence>
<dbReference type="InterPro" id="IPR036291">
    <property type="entry name" value="NAD(P)-bd_dom_sf"/>
</dbReference>
<dbReference type="SUPFAM" id="SSF51735">
    <property type="entry name" value="NAD(P)-binding Rossmann-fold domains"/>
    <property type="match status" value="1"/>
</dbReference>
<dbReference type="EMBL" id="CP031423">
    <property type="protein sequence ID" value="AZS38085.1"/>
    <property type="molecule type" value="Genomic_DNA"/>
</dbReference>
<dbReference type="Proteomes" id="UP000276888">
    <property type="component" value="Chromosome"/>
</dbReference>
<dbReference type="PANTHER" id="PTHR43157:SF31">
    <property type="entry name" value="PHOSPHATIDYLINOSITOL-GLYCAN BIOSYNTHESIS CLASS F PROTEIN"/>
    <property type="match status" value="1"/>
</dbReference>
<dbReference type="InterPro" id="IPR002347">
    <property type="entry name" value="SDR_fam"/>
</dbReference>
<gene>
    <name evidence="2" type="ORF">CVS47_02736</name>
</gene>
<sequence>MTSRTIVLTGASDGIGAAAARELSRLGHEVVLVGRSPDKTAAVARELDAESHLADFSDLASVRRLADDLRQRHQRIDVLANNAGGIFGRTRVLTTDGHEQTFQVNYLAPFLLTHLLHEPLLAAGGTVVNTSSAANKLFSRFDIDDLDAARRYDPRRAYGNAKLEQILFTKEFERRFSGVGLSATAFHPGVVASSFSGSSGTAMRLIYTSPLFARFLVPVERGADTLVFLADGQPGVDYPTGEYFVDRAVKRPKRQAEDSELARRLWDRSEEMLGI</sequence>
<dbReference type="PRINTS" id="PR00081">
    <property type="entry name" value="GDHRDH"/>
</dbReference>
<dbReference type="GO" id="GO:0016491">
    <property type="term" value="F:oxidoreductase activity"/>
    <property type="evidence" value="ECO:0007669"/>
    <property type="project" value="UniProtKB-KW"/>
</dbReference>
<organism evidence="2 3">
    <name type="scientific">Microbacterium lemovicicum</name>
    <dbReference type="NCBI Taxonomy" id="1072463"/>
    <lineage>
        <taxon>Bacteria</taxon>
        <taxon>Bacillati</taxon>
        <taxon>Actinomycetota</taxon>
        <taxon>Actinomycetes</taxon>
        <taxon>Micrococcales</taxon>
        <taxon>Microbacteriaceae</taxon>
        <taxon>Microbacterium</taxon>
    </lineage>
</organism>
<keyword evidence="1 2" id="KW-0560">Oxidoreductase</keyword>
<dbReference type="RefSeq" id="WP_127096561.1">
    <property type="nucleotide sequence ID" value="NZ_CP031423.1"/>
</dbReference>
<dbReference type="EC" id="1.-.-.-" evidence="2"/>
<evidence type="ECO:0000313" key="2">
    <source>
        <dbReference type="EMBL" id="AZS38085.1"/>
    </source>
</evidence>
<dbReference type="AlphaFoldDB" id="A0A3S9WDF3"/>
<protein>
    <submittedName>
        <fullName evidence="2">Putative oxidoreductase</fullName>
        <ecNumber evidence="2">1.-.-.-</ecNumber>
    </submittedName>
</protein>
<name>A0A3S9WDF3_9MICO</name>
<dbReference type="Pfam" id="PF00106">
    <property type="entry name" value="adh_short"/>
    <property type="match status" value="1"/>
</dbReference>
<accession>A0A3S9WDF3</accession>
<keyword evidence="3" id="KW-1185">Reference proteome</keyword>
<reference evidence="2 3" key="1">
    <citation type="submission" date="2018-08" db="EMBL/GenBank/DDBJ databases">
        <title>Microbacterium lemovicicum sp. nov., a bacterium isolated from a natural uranium-rich soil.</title>
        <authorList>
            <person name="ORTET P."/>
        </authorList>
    </citation>
    <scope>NUCLEOTIDE SEQUENCE [LARGE SCALE GENOMIC DNA]</scope>
    <source>
        <strain evidence="2 3">Viu22</strain>
    </source>
</reference>
<dbReference type="OrthoDB" id="3237043at2"/>